<accession>A0A806A0A1</accession>
<dbReference type="InterPro" id="IPR036388">
    <property type="entry name" value="WH-like_DNA-bd_sf"/>
</dbReference>
<reference evidence="1 2" key="1">
    <citation type="journal article" date="2006" name="Proc. Natl. Acad. Sci. U.S.A.">
        <title>Comparative genomics of the lactic acid bacteria.</title>
        <authorList>
            <person name="Makarova K."/>
            <person name="Slesarev A."/>
            <person name="Wolf Y."/>
            <person name="Sorokin A."/>
            <person name="Mirkin B."/>
            <person name="Koonin E."/>
            <person name="Pavlov A."/>
            <person name="Pavlova N."/>
            <person name="Karamychev V."/>
            <person name="Polouchine N."/>
            <person name="Shakhova V."/>
            <person name="Grigoriev I."/>
            <person name="Lou Y."/>
            <person name="Rohksar D."/>
            <person name="Lucas S."/>
            <person name="Huang K."/>
            <person name="Goodstein D.M."/>
            <person name="Hawkins T."/>
            <person name="Plengvidhya V."/>
            <person name="Welker D."/>
            <person name="Hughes J."/>
            <person name="Goh Y."/>
            <person name="Benson A."/>
            <person name="Baldwin K."/>
            <person name="Lee J.H."/>
            <person name="Diaz-Muniz I."/>
            <person name="Dosti B."/>
            <person name="Smeianov V."/>
            <person name="Wechter W."/>
            <person name="Barabote R."/>
            <person name="Lorca G."/>
            <person name="Altermann E."/>
            <person name="Barrangou R."/>
            <person name="Ganesan B."/>
            <person name="Xie Y."/>
            <person name="Rawsthorne H."/>
            <person name="Tamir D."/>
            <person name="Parker C."/>
            <person name="Breidt F."/>
            <person name="Broadbent J."/>
            <person name="Hutkins R."/>
            <person name="O'Sullivan D."/>
            <person name="Steele J."/>
            <person name="Unlu G."/>
            <person name="Saier M."/>
            <person name="Klaenhammer T."/>
            <person name="Richardson P."/>
            <person name="Kozyavkin S."/>
            <person name="Weimer B."/>
            <person name="Mills D."/>
        </authorList>
    </citation>
    <scope>NUCLEOTIDE SEQUENCE [LARGE SCALE GENOMIC DNA]</scope>
    <source>
        <strain evidence="2">ATCC 33323 / DSM 20243 / BCRC 14619 / CIP 102991 / JCM 1131 / KCTC 3163 / NCIMB 11718 / NCTC 13722 / AM63</strain>
    </source>
</reference>
<proteinExistence type="predicted"/>
<protein>
    <submittedName>
        <fullName evidence="1">DNA-directed RNA polymerase specialized sigma subunit</fullName>
    </submittedName>
</protein>
<dbReference type="EMBL" id="CP000413">
    <property type="protein sequence ID" value="ABJ60826.1"/>
    <property type="molecule type" value="Genomic_DNA"/>
</dbReference>
<name>A0A806A0A1_LACGA</name>
<keyword evidence="1" id="KW-0804">Transcription</keyword>
<keyword evidence="1" id="KW-0240">DNA-directed RNA polymerase</keyword>
<dbReference type="SUPFAM" id="SSF88659">
    <property type="entry name" value="Sigma3 and sigma4 domains of RNA polymerase sigma factors"/>
    <property type="match status" value="1"/>
</dbReference>
<dbReference type="Gene3D" id="1.10.10.10">
    <property type="entry name" value="Winged helix-like DNA-binding domain superfamily/Winged helix DNA-binding domain"/>
    <property type="match status" value="1"/>
</dbReference>
<organism evidence="1 2">
    <name type="scientific">Lactobacillus gasseri (strain ATCC 33323 / DSM 20243 / BCRC 14619 / CIP 102991 / JCM 1131 / KCTC 3163 / NCIMB 11718 / NCTC 13722 / AM63)</name>
    <dbReference type="NCBI Taxonomy" id="324831"/>
    <lineage>
        <taxon>Bacteria</taxon>
        <taxon>Bacillati</taxon>
        <taxon>Bacillota</taxon>
        <taxon>Bacilli</taxon>
        <taxon>Lactobacillales</taxon>
        <taxon>Lactobacillaceae</taxon>
        <taxon>Lactobacillus</taxon>
    </lineage>
</organism>
<gene>
    <name evidence="1" type="ordered locus">LGAS_1469</name>
</gene>
<dbReference type="AlphaFoldDB" id="A0A806A0A1"/>
<dbReference type="GO" id="GO:0000428">
    <property type="term" value="C:DNA-directed RNA polymerase complex"/>
    <property type="evidence" value="ECO:0007669"/>
    <property type="project" value="UniProtKB-KW"/>
</dbReference>
<evidence type="ECO:0000313" key="1">
    <source>
        <dbReference type="EMBL" id="ABJ60826.1"/>
    </source>
</evidence>
<dbReference type="KEGG" id="lga:LGAS_1469"/>
<dbReference type="InterPro" id="IPR013324">
    <property type="entry name" value="RNA_pol_sigma_r3/r4-like"/>
</dbReference>
<sequence>MLTKLNTLTATSHWKVCCSPETNKFRTVLHTTSGSFCPLPSFRETGMEVLLMKTDNSEYELIGEKDGKLIVRVKHMGNQVTTITKAQGNIVFDFNHDQYNSDHRNERHQDKFFATSLEDPDINAIDTLADRYSMEITSVYGKDHLLDMLIKNEDNQLRQQLANQLPDALKTLTIKQRYAVLSYYCLKLRKRQIANNMGISNVMAGRHVKAGLAKLRQFYGIKK</sequence>
<evidence type="ECO:0000313" key="2">
    <source>
        <dbReference type="Proteomes" id="UP000000664"/>
    </source>
</evidence>
<dbReference type="Proteomes" id="UP000000664">
    <property type="component" value="Chromosome"/>
</dbReference>